<evidence type="ECO:0000256" key="4">
    <source>
        <dbReference type="ARBA" id="ARBA00022729"/>
    </source>
</evidence>
<organism evidence="10 11">
    <name type="scientific">Youngiibacter multivorans</name>
    <dbReference type="NCBI Taxonomy" id="937251"/>
    <lineage>
        <taxon>Bacteria</taxon>
        <taxon>Bacillati</taxon>
        <taxon>Bacillota</taxon>
        <taxon>Clostridia</taxon>
        <taxon>Eubacteriales</taxon>
        <taxon>Clostridiaceae</taxon>
        <taxon>Youngiibacter</taxon>
    </lineage>
</organism>
<feature type="domain" description="Gram-positive cocci surface proteins LPxTG" evidence="7">
    <location>
        <begin position="1235"/>
        <end position="1268"/>
    </location>
</feature>
<keyword evidence="11" id="KW-1185">Reference proteome</keyword>
<dbReference type="NCBIfam" id="TIGR01167">
    <property type="entry name" value="LPXTG_anchor"/>
    <property type="match status" value="1"/>
</dbReference>
<dbReference type="Proteomes" id="UP001519271">
    <property type="component" value="Unassembled WGS sequence"/>
</dbReference>
<dbReference type="EMBL" id="JAGGKC010000017">
    <property type="protein sequence ID" value="MBP1919651.1"/>
    <property type="molecule type" value="Genomic_DNA"/>
</dbReference>
<comment type="similarity">
    <text evidence="1">Belongs to the serine-aspartate repeat-containing protein (SDr) family.</text>
</comment>
<keyword evidence="2" id="KW-0134">Cell wall</keyword>
<reference evidence="10 11" key="1">
    <citation type="submission" date="2021-03" db="EMBL/GenBank/DDBJ databases">
        <title>Genomic Encyclopedia of Type Strains, Phase IV (KMG-IV): sequencing the most valuable type-strain genomes for metagenomic binning, comparative biology and taxonomic classification.</title>
        <authorList>
            <person name="Goeker M."/>
        </authorList>
    </citation>
    <scope>NUCLEOTIDE SEQUENCE [LARGE SCALE GENOMIC DNA]</scope>
    <source>
        <strain evidence="10 11">DSM 6139</strain>
    </source>
</reference>
<feature type="domain" description="CNA-B" evidence="8">
    <location>
        <begin position="593"/>
        <end position="673"/>
    </location>
</feature>
<feature type="domain" description="CNA-B" evidence="8">
    <location>
        <begin position="416"/>
        <end position="497"/>
    </location>
</feature>
<dbReference type="Pfam" id="PF00746">
    <property type="entry name" value="Gram_pos_anchor"/>
    <property type="match status" value="1"/>
</dbReference>
<feature type="signal peptide" evidence="6">
    <location>
        <begin position="1"/>
        <end position="18"/>
    </location>
</feature>
<evidence type="ECO:0000256" key="6">
    <source>
        <dbReference type="SAM" id="SignalP"/>
    </source>
</evidence>
<dbReference type="InterPro" id="IPR019931">
    <property type="entry name" value="LPXTG_anchor"/>
</dbReference>
<dbReference type="SUPFAM" id="SSF49478">
    <property type="entry name" value="Cna protein B-type domain"/>
    <property type="match status" value="10"/>
</dbReference>
<evidence type="ECO:0000259" key="7">
    <source>
        <dbReference type="Pfam" id="PF00746"/>
    </source>
</evidence>
<feature type="domain" description="SpaA-like prealbumin fold" evidence="9">
    <location>
        <begin position="953"/>
        <end position="1039"/>
    </location>
</feature>
<dbReference type="Gene3D" id="2.60.40.1140">
    <property type="entry name" value="Collagen-binding surface protein Cna, B-type domain"/>
    <property type="match status" value="6"/>
</dbReference>
<gene>
    <name evidence="10" type="ORF">J2Z34_002141</name>
</gene>
<protein>
    <submittedName>
        <fullName evidence="10">LPXTG-motif cell wall-anchored protein</fullName>
    </submittedName>
</protein>
<feature type="domain" description="SpaA-like prealbumin fold" evidence="9">
    <location>
        <begin position="864"/>
        <end position="949"/>
    </location>
</feature>
<dbReference type="PANTHER" id="PTHR36108">
    <property type="entry name" value="COLOSSIN-B-RELATED"/>
    <property type="match status" value="1"/>
</dbReference>
<keyword evidence="4 6" id="KW-0732">Signal</keyword>
<dbReference type="Gene3D" id="2.60.40.10">
    <property type="entry name" value="Immunoglobulins"/>
    <property type="match status" value="6"/>
</dbReference>
<dbReference type="InterPro" id="IPR008454">
    <property type="entry name" value="Collagen-bd_Cna-like_B-typ_dom"/>
</dbReference>
<dbReference type="RefSeq" id="WP_209459845.1">
    <property type="nucleotide sequence ID" value="NZ_JAGGKC010000017.1"/>
</dbReference>
<keyword evidence="3" id="KW-0964">Secreted</keyword>
<evidence type="ECO:0000256" key="5">
    <source>
        <dbReference type="ARBA" id="ARBA00023088"/>
    </source>
</evidence>
<dbReference type="InterPro" id="IPR041033">
    <property type="entry name" value="SpaA_PFL_dom_1"/>
</dbReference>
<accession>A0ABS4G526</accession>
<feature type="domain" description="SpaA-like prealbumin fold" evidence="9">
    <location>
        <begin position="1043"/>
        <end position="1128"/>
    </location>
</feature>
<feature type="domain" description="SpaA-like prealbumin fold" evidence="9">
    <location>
        <begin position="767"/>
        <end position="848"/>
    </location>
</feature>
<evidence type="ECO:0000259" key="9">
    <source>
        <dbReference type="Pfam" id="PF17802"/>
    </source>
</evidence>
<feature type="chain" id="PRO_5046699821" evidence="6">
    <location>
        <begin position="19"/>
        <end position="1270"/>
    </location>
</feature>
<evidence type="ECO:0000313" key="11">
    <source>
        <dbReference type="Proteomes" id="UP001519271"/>
    </source>
</evidence>
<dbReference type="InterPro" id="IPR013783">
    <property type="entry name" value="Ig-like_fold"/>
</dbReference>
<comment type="caution">
    <text evidence="10">The sequence shown here is derived from an EMBL/GenBank/DDBJ whole genome shotgun (WGS) entry which is preliminary data.</text>
</comment>
<feature type="domain" description="CNA-B" evidence="8">
    <location>
        <begin position="238"/>
        <end position="320"/>
    </location>
</feature>
<evidence type="ECO:0000313" key="10">
    <source>
        <dbReference type="EMBL" id="MBP1919651.1"/>
    </source>
</evidence>
<feature type="domain" description="CNA-B" evidence="8">
    <location>
        <begin position="505"/>
        <end position="585"/>
    </location>
</feature>
<evidence type="ECO:0000256" key="2">
    <source>
        <dbReference type="ARBA" id="ARBA00022512"/>
    </source>
</evidence>
<feature type="domain" description="SpaA-like prealbumin fold" evidence="9">
    <location>
        <begin position="1134"/>
        <end position="1220"/>
    </location>
</feature>
<evidence type="ECO:0000256" key="3">
    <source>
        <dbReference type="ARBA" id="ARBA00022525"/>
    </source>
</evidence>
<dbReference type="Pfam" id="PF17802">
    <property type="entry name" value="SpaA"/>
    <property type="match status" value="6"/>
</dbReference>
<dbReference type="Pfam" id="PF05738">
    <property type="entry name" value="Cna_B"/>
    <property type="match status" value="6"/>
</dbReference>
<name>A0ABS4G526_9CLOT</name>
<evidence type="ECO:0000256" key="1">
    <source>
        <dbReference type="ARBA" id="ARBA00007257"/>
    </source>
</evidence>
<feature type="domain" description="CNA-B" evidence="8">
    <location>
        <begin position="329"/>
        <end position="407"/>
    </location>
</feature>
<dbReference type="CDD" id="cd00222">
    <property type="entry name" value="CollagenBindB"/>
    <property type="match status" value="6"/>
</dbReference>
<sequence>MKGRIRKFTALVLSFAMAFTFIGSSQVKTSFADAKGVLNIQFDAVLDAMQTSGYGSLTLTLTHTSGATFTASSTNKTWQNAPYGTYTVSLSNTTGIKYEVEASFDQQGKTYNLVANKFTTADTAATIFFKEIKIIPIALGTLVKYGDDGKPLAGATFKVTDSNNVVSYKTSGPDGIVFSDMLIYKDTKITVQESEAPHGYVLDNGIVELNYPIVGINPSIEDLNVLKTITNTRAKISVTGNKVWRGGPKPDIQVQLYRDNELMVGYEPVTLTSTNTEYTWKDLYLTDSRGNDYKYSIKEVSVPENYDVTYSNDGLTVTNTFIVPKISVTGYKKWIGGPKPDVAIQLYQDGEAYGDKVTFSAMKTSHTWTDLPETDLNGKFYTYTIDEPNVPVNYSSTLSADKLTVTNEYKSPVQEIKVLKEWENGPLTKPTIQVQLYQNGVEYGAPVDFSNGKTSHTWTVDVTDSDGKEYEYTAKEVEVPDNYEVTYSDDELTITNKYIVPVISVTGTKIWEGGTKPDVEIQLYQDGEEIGDPVIFSSTKTSHTWYNLPGTDESGNAYEYTIDELDVPENYTKTLSEDKLTITNSYTSPKQDITVRKVWENGPEIKPTIEVQLYQDGVEYGAPVEFADGKTSNTWTVDVTDTEGKNYVYTAKEVTVPENYEATYSDDKLTITNMYIVPKIEISGSKLWEGNLQKPEKITVILYQDGEKFTEQDVYPDSNGDWSFSFKNIPGADLDGNEFEYTVGEATPAGFITSVNGYTITNTSIKGNIQLKKVDESDRPLEGALFGLFKSSDELLVNVLSTSRSNSDGLVNFTGVEYGSYLIKELEAPEGYNTVERIIEISITENNKSVIPVDGIVKNTRIRGNIAITKYGESNVLLSGARFELRQGEKLIATVTTDNYGKAEFENVLYGDYQIYETAAPIGYVASQESIQASVTTEGETVEIQVHNRRIAGTIVVHKLDEKQNPIAGAIFVLKQDGAVKFRNVASSSSDAIEFRNIPEGVYELEEEKAPTGFIRSAAVEKVVIDEDGEVISLDVVNKVIKGNILISKIGDDGELLEGAEFVLFLGSEQFGKPVTTDENGEALIEGVPYGTYTLKETKAPEGYVLTDVAKAVEIEVDGETIELEIKNSLITSTVSIKKIEAGSTKVLSGAEFTIEDEEGGVVFTGTTGTSGTLNVILPFGKYIVRESKAPEGYNKTDMTYSVTVNADGETFDIVAENEKIEELEEVDPADDEEEGSLPQTGGIPSELLYAVGMIAMAGGVVLMRKKEEK</sequence>
<proteinExistence type="inferred from homology"/>
<dbReference type="PANTHER" id="PTHR36108:SF13">
    <property type="entry name" value="COLOSSIN-B-RELATED"/>
    <property type="match status" value="1"/>
</dbReference>
<feature type="domain" description="SpaA-like prealbumin fold" evidence="9">
    <location>
        <begin position="142"/>
        <end position="207"/>
    </location>
</feature>
<evidence type="ECO:0000259" key="8">
    <source>
        <dbReference type="Pfam" id="PF05738"/>
    </source>
</evidence>
<feature type="domain" description="CNA-B" evidence="8">
    <location>
        <begin position="682"/>
        <end position="763"/>
    </location>
</feature>
<keyword evidence="5" id="KW-0572">Peptidoglycan-anchor</keyword>